<gene>
    <name evidence="1" type="ORF">Pfra01_002577200</name>
</gene>
<protein>
    <submittedName>
        <fullName evidence="1">Unnamed protein product</fullName>
    </submittedName>
</protein>
<sequence length="350" mass="40210">MSAPLKTDADFLAEVEDFLLSCNLPVFPSLQALDVREISEEKSEGKLADSRVRRGDKKNSRVERKLSAVDAAAKLEQGRAKDRMRRNAYRERRRLERNSLKQQLGKLGVELERLRRVKECNKSAISASWELVAKRQLQARLNAEADQRNLCTVIGSHATWIEEFRGYISGHGTSDVKDLLFSDNYHRHKRMRDEPSDAVFFDAYLQELDVLYVDTEKILTSSGLATPSSGWDESTQEWEEEGQNGFYRFVDKLVIPFGFKETSDILWTVGRLPHRQEDRQAYIVTPNTMAIKFRNTSQLKSGRVVSVLQRVVSRRYDDDGKMVIVWRSFTKKACSLPYTLMKLGGARRPP</sequence>
<comment type="caution">
    <text evidence="1">The sequence shown here is derived from an EMBL/GenBank/DDBJ whole genome shotgun (WGS) entry which is preliminary data.</text>
</comment>
<proteinExistence type="predicted"/>
<name>A0A9W6YDJ8_9STRA</name>
<accession>A0A9W6YDJ8</accession>
<reference evidence="1" key="1">
    <citation type="submission" date="2023-04" db="EMBL/GenBank/DDBJ databases">
        <title>Phytophthora fragariaefolia NBRC 109709.</title>
        <authorList>
            <person name="Ichikawa N."/>
            <person name="Sato H."/>
            <person name="Tonouchi N."/>
        </authorList>
    </citation>
    <scope>NUCLEOTIDE SEQUENCE</scope>
    <source>
        <strain evidence="1">NBRC 109709</strain>
    </source>
</reference>
<organism evidence="1 2">
    <name type="scientific">Phytophthora fragariaefolia</name>
    <dbReference type="NCBI Taxonomy" id="1490495"/>
    <lineage>
        <taxon>Eukaryota</taxon>
        <taxon>Sar</taxon>
        <taxon>Stramenopiles</taxon>
        <taxon>Oomycota</taxon>
        <taxon>Peronosporomycetes</taxon>
        <taxon>Peronosporales</taxon>
        <taxon>Peronosporaceae</taxon>
        <taxon>Phytophthora</taxon>
    </lineage>
</organism>
<evidence type="ECO:0000313" key="2">
    <source>
        <dbReference type="Proteomes" id="UP001165121"/>
    </source>
</evidence>
<evidence type="ECO:0000313" key="1">
    <source>
        <dbReference type="EMBL" id="GMF59584.1"/>
    </source>
</evidence>
<dbReference type="EMBL" id="BSXT01005065">
    <property type="protein sequence ID" value="GMF59584.1"/>
    <property type="molecule type" value="Genomic_DNA"/>
</dbReference>
<dbReference type="Proteomes" id="UP001165121">
    <property type="component" value="Unassembled WGS sequence"/>
</dbReference>
<dbReference type="OrthoDB" id="127274at2759"/>
<dbReference type="AlphaFoldDB" id="A0A9W6YDJ8"/>
<keyword evidence="2" id="KW-1185">Reference proteome</keyword>